<accession>A0AA96EZL7</accession>
<evidence type="ECO:0000313" key="3">
    <source>
        <dbReference type="EMBL" id="WNM20198.1"/>
    </source>
</evidence>
<evidence type="ECO:0000256" key="1">
    <source>
        <dbReference type="SAM" id="Coils"/>
    </source>
</evidence>
<proteinExistence type="predicted"/>
<protein>
    <recommendedName>
        <fullName evidence="6">TMF family protein</fullName>
    </recommendedName>
</protein>
<evidence type="ECO:0000313" key="4">
    <source>
        <dbReference type="EMBL" id="WNM21588.1"/>
    </source>
</evidence>
<feature type="coiled-coil region" evidence="1">
    <location>
        <begin position="639"/>
        <end position="673"/>
    </location>
</feature>
<accession>A0AA96EZV2</accession>
<feature type="chain" id="PRO_5044705254" description="TMF family protein" evidence="2">
    <location>
        <begin position="22"/>
        <end position="675"/>
    </location>
</feature>
<keyword evidence="5" id="KW-1185">Reference proteome</keyword>
<organism evidence="4 5">
    <name type="scientific">Flavobacterium capsici</name>
    <dbReference type="NCBI Taxonomy" id="3075618"/>
    <lineage>
        <taxon>Bacteria</taxon>
        <taxon>Pseudomonadati</taxon>
        <taxon>Bacteroidota</taxon>
        <taxon>Flavobacteriia</taxon>
        <taxon>Flavobacteriales</taxon>
        <taxon>Flavobacteriaceae</taxon>
        <taxon>Flavobacterium</taxon>
    </lineage>
</organism>
<keyword evidence="2" id="KW-0732">Signal</keyword>
<dbReference type="EMBL" id="CP134878">
    <property type="protein sequence ID" value="WNM20198.1"/>
    <property type="molecule type" value="Genomic_DNA"/>
</dbReference>
<feature type="signal peptide" evidence="2">
    <location>
        <begin position="1"/>
        <end position="21"/>
    </location>
</feature>
<dbReference type="EMBL" id="CP134890">
    <property type="protein sequence ID" value="WNM21588.1"/>
    <property type="molecule type" value="Genomic_DNA"/>
</dbReference>
<dbReference type="Proteomes" id="UP001304515">
    <property type="component" value="Chromosome"/>
</dbReference>
<dbReference type="RefSeq" id="WP_313325463.1">
    <property type="nucleotide sequence ID" value="NZ_CP134878.1"/>
</dbReference>
<evidence type="ECO:0000256" key="2">
    <source>
        <dbReference type="SAM" id="SignalP"/>
    </source>
</evidence>
<reference evidence="4 5" key="1">
    <citation type="submission" date="2023-09" db="EMBL/GenBank/DDBJ databases">
        <title>Flavobacterium sp. a novel bacteria isolate from Pepper rhizosphere.</title>
        <authorList>
            <person name="Peng Y."/>
            <person name="Lee J."/>
        </authorList>
    </citation>
    <scope>NUCLEOTIDE SEQUENCE [LARGE SCALE GENOMIC DNA]</scope>
    <source>
        <strain evidence="3">PMR2A8</strain>
        <strain evidence="4 5">PMTSA4</strain>
    </source>
</reference>
<dbReference type="KEGG" id="fcj:RN605_13005"/>
<keyword evidence="1" id="KW-0175">Coiled coil</keyword>
<evidence type="ECO:0008006" key="6">
    <source>
        <dbReference type="Google" id="ProtNLM"/>
    </source>
</evidence>
<evidence type="ECO:0000313" key="5">
    <source>
        <dbReference type="Proteomes" id="UP001304515"/>
    </source>
</evidence>
<dbReference type="AlphaFoldDB" id="A0AA96EZV2"/>
<name>A0AA96EZV2_9FLAO</name>
<dbReference type="Gene3D" id="2.150.10.10">
    <property type="entry name" value="Serralysin-like metalloprotease, C-terminal"/>
    <property type="match status" value="1"/>
</dbReference>
<dbReference type="InterPro" id="IPR011049">
    <property type="entry name" value="Serralysin-like_metalloprot_C"/>
</dbReference>
<gene>
    <name evidence="4" type="ORF">RN605_13005</name>
    <name evidence="3" type="ORF">RN608_05835</name>
</gene>
<sequence>MKKNYIVVAIIVLLNSNLLFSQVENTFYGINAGTNNTGNFSTSFGVSALYSNSGNSNSGFGWNSLKYSVGSFNCAFGNDAMKYNSTGFLNSAFGTRSLEANSTGNSNIAIGHRSLGLNTTGSRNTAVGYGALTKANGDNNIALGYLAPRSLLYGNSNIFIGNETGVYLESGDYNVFLGNVRLNSAPTTNRVAGNTLDRTIIFADGEGSQRIFISKLGNTGIGLGNNIIPNNRLDVGGGVVIGKNYTPNFNANSGFIAPKNGLLVEGRVGFGTSDPQNKLEITHGTNGFSGLRFTNLTSNYLPSATQTTDKFLSVNQNGDVVLQKMASASVSSNVLTSSGNQMSSNVSNIIGTAPIVNSISNFINSNNQLITTVNGVSSAPISLPFGEFNEIDGSTTNELQTLTQSGNTITLSQGGGSFTIPTFVDTDSQSLSLNGNILSISNGNSVTLPTYSGTDSQNLSISGNTISISNGNSITFPTTNIVGGSNVTITGSGTTTSPYQISSVDTSLYANNGVINQATTVGGNRVVDMNDRNIWFNTSTSATNGKLYIGSSPNYNNATGSYKLFVEGGIMTEKVKVALRSTNNWADYVFEKDYNLLPLNEVEKYIQKNKHLPGVKSAEELAENGLDIAEMQSKHMEKIEELTLYIIEQNKKLQQQNDEIQLLKNQMNEIIQKMK</sequence>